<sequence length="71" mass="7869">MNNTKIATITTPVGQYNAKTQPNKRYRGRQEKQVDQAARELSKQGCHASCPATSYPPTQSIIHSAPTLKQQ</sequence>
<reference evidence="2 3" key="1">
    <citation type="submission" date="2019-05" db="EMBL/GenBank/DDBJ databases">
        <title>Another draft genome of Portunus trituberculatus and its Hox gene families provides insights of decapod evolution.</title>
        <authorList>
            <person name="Jeong J.-H."/>
            <person name="Song I."/>
            <person name="Kim S."/>
            <person name="Choi T."/>
            <person name="Kim D."/>
            <person name="Ryu S."/>
            <person name="Kim W."/>
        </authorList>
    </citation>
    <scope>NUCLEOTIDE SEQUENCE [LARGE SCALE GENOMIC DNA]</scope>
    <source>
        <tissue evidence="2">Muscle</tissue>
    </source>
</reference>
<name>A0A5B7DMK6_PORTR</name>
<accession>A0A5B7DMK6</accession>
<evidence type="ECO:0000313" key="2">
    <source>
        <dbReference type="EMBL" id="MPC22425.1"/>
    </source>
</evidence>
<feature type="region of interest" description="Disordered" evidence="1">
    <location>
        <begin position="45"/>
        <end position="71"/>
    </location>
</feature>
<organism evidence="2 3">
    <name type="scientific">Portunus trituberculatus</name>
    <name type="common">Swimming crab</name>
    <name type="synonym">Neptunus trituberculatus</name>
    <dbReference type="NCBI Taxonomy" id="210409"/>
    <lineage>
        <taxon>Eukaryota</taxon>
        <taxon>Metazoa</taxon>
        <taxon>Ecdysozoa</taxon>
        <taxon>Arthropoda</taxon>
        <taxon>Crustacea</taxon>
        <taxon>Multicrustacea</taxon>
        <taxon>Malacostraca</taxon>
        <taxon>Eumalacostraca</taxon>
        <taxon>Eucarida</taxon>
        <taxon>Decapoda</taxon>
        <taxon>Pleocyemata</taxon>
        <taxon>Brachyura</taxon>
        <taxon>Eubrachyura</taxon>
        <taxon>Portunoidea</taxon>
        <taxon>Portunidae</taxon>
        <taxon>Portuninae</taxon>
        <taxon>Portunus</taxon>
    </lineage>
</organism>
<dbReference type="EMBL" id="VSRR010001087">
    <property type="protein sequence ID" value="MPC22425.1"/>
    <property type="molecule type" value="Genomic_DNA"/>
</dbReference>
<proteinExistence type="predicted"/>
<feature type="compositionally biased region" description="Polar residues" evidence="1">
    <location>
        <begin position="51"/>
        <end position="71"/>
    </location>
</feature>
<comment type="caution">
    <text evidence="2">The sequence shown here is derived from an EMBL/GenBank/DDBJ whole genome shotgun (WGS) entry which is preliminary data.</text>
</comment>
<protein>
    <submittedName>
        <fullName evidence="2">Uncharacterized protein</fullName>
    </submittedName>
</protein>
<dbReference type="AlphaFoldDB" id="A0A5B7DMK6"/>
<dbReference type="Proteomes" id="UP000324222">
    <property type="component" value="Unassembled WGS sequence"/>
</dbReference>
<evidence type="ECO:0000256" key="1">
    <source>
        <dbReference type="SAM" id="MobiDB-lite"/>
    </source>
</evidence>
<evidence type="ECO:0000313" key="3">
    <source>
        <dbReference type="Proteomes" id="UP000324222"/>
    </source>
</evidence>
<gene>
    <name evidence="2" type="ORF">E2C01_015439</name>
</gene>
<keyword evidence="3" id="KW-1185">Reference proteome</keyword>